<organism evidence="1 2">
    <name type="scientific">Scophthalmus maximus</name>
    <name type="common">Turbot</name>
    <name type="synonym">Psetta maxima</name>
    <dbReference type="NCBI Taxonomy" id="52904"/>
    <lineage>
        <taxon>Eukaryota</taxon>
        <taxon>Metazoa</taxon>
        <taxon>Chordata</taxon>
        <taxon>Craniata</taxon>
        <taxon>Vertebrata</taxon>
        <taxon>Euteleostomi</taxon>
        <taxon>Actinopterygii</taxon>
        <taxon>Neopterygii</taxon>
        <taxon>Teleostei</taxon>
        <taxon>Neoteleostei</taxon>
        <taxon>Acanthomorphata</taxon>
        <taxon>Carangaria</taxon>
        <taxon>Pleuronectiformes</taxon>
        <taxon>Pleuronectoidei</taxon>
        <taxon>Scophthalmidae</taxon>
        <taxon>Scophthalmus</taxon>
    </lineage>
</organism>
<gene>
    <name evidence="1" type="ORF">F2P81_010806</name>
</gene>
<proteinExistence type="predicted"/>
<dbReference type="AlphaFoldDB" id="A0A6A4T6W4"/>
<name>A0A6A4T6W4_SCOMX</name>
<dbReference type="PANTHER" id="PTHR47510:SF3">
    <property type="entry name" value="ENDO_EXONUCLEASE_PHOSPHATASE DOMAIN-CONTAINING PROTEIN"/>
    <property type="match status" value="1"/>
</dbReference>
<dbReference type="EMBL" id="VEVO01000009">
    <property type="protein sequence ID" value="KAF0037932.1"/>
    <property type="molecule type" value="Genomic_DNA"/>
</dbReference>
<evidence type="ECO:0000313" key="2">
    <source>
        <dbReference type="Proteomes" id="UP000438429"/>
    </source>
</evidence>
<dbReference type="PANTHER" id="PTHR47510">
    <property type="entry name" value="REVERSE TRANSCRIPTASE DOMAIN-CONTAINING PROTEIN"/>
    <property type="match status" value="1"/>
</dbReference>
<protein>
    <submittedName>
        <fullName evidence="1">Uncharacterized protein</fullName>
    </submittedName>
</protein>
<sequence>MAVRSSAAATLAPHDKLFFNPYPSLHVNKCVVRYSCNELLNIGKHQKFALAPELSTVLGRLKLSRTAEWCTRVQRLEVRRKRYACRQKRGKRSGLFAKLKASNNRRGIPSLFLANVCSLDNKMDLLRLRLSTYREMGNCCVFLLTESWLNNNKPDSASQLDGLQLFRADRNQLSGKSRGGGLCVYINKDSGHFTTNDPRSMWKGIKTITDFNKRDAECPVDPSLPDALNTVYARFKAANNTPCSRLTLPPGELPLSVTTADVRRSLLKVNPCKAAGPNNIPGRVLRDCAHQLSDVLKDISNTLLSQQTVPTCFKTATIIPVPKSANVSCLNVYRPVALTPIIMKCFERLVMSHIKDHLDPSVDPHQYAYRQNRSTDDAISAVVHLALSHLENRTLM</sequence>
<comment type="caution">
    <text evidence="1">The sequence shown here is derived from an EMBL/GenBank/DDBJ whole genome shotgun (WGS) entry which is preliminary data.</text>
</comment>
<evidence type="ECO:0000313" key="1">
    <source>
        <dbReference type="EMBL" id="KAF0037932.1"/>
    </source>
</evidence>
<accession>A0A6A4T6W4</accession>
<dbReference type="Proteomes" id="UP000438429">
    <property type="component" value="Unassembled WGS sequence"/>
</dbReference>
<reference evidence="1 2" key="1">
    <citation type="submission" date="2019-06" db="EMBL/GenBank/DDBJ databases">
        <title>Draft genomes of female and male turbot (Scophthalmus maximus).</title>
        <authorList>
            <person name="Xu H."/>
            <person name="Xu X.-W."/>
            <person name="Shao C."/>
            <person name="Chen S."/>
        </authorList>
    </citation>
    <scope>NUCLEOTIDE SEQUENCE [LARGE SCALE GENOMIC DNA]</scope>
    <source>
        <strain evidence="1">Ysfricsl-2016a</strain>
        <tissue evidence="1">Blood</tissue>
    </source>
</reference>